<accession>A0ABR8WAW0</accession>
<dbReference type="RefSeq" id="WP_191714337.1">
    <property type="nucleotide sequence ID" value="NZ_JACSPU010000001.1"/>
</dbReference>
<keyword evidence="2" id="KW-1185">Reference proteome</keyword>
<protein>
    <submittedName>
        <fullName evidence="1">Uncharacterized protein</fullName>
    </submittedName>
</protein>
<organism evidence="1 2">
    <name type="scientific">Planococcus wigleyi</name>
    <dbReference type="NCBI Taxonomy" id="2762216"/>
    <lineage>
        <taxon>Bacteria</taxon>
        <taxon>Bacillati</taxon>
        <taxon>Bacillota</taxon>
        <taxon>Bacilli</taxon>
        <taxon>Bacillales</taxon>
        <taxon>Caryophanaceae</taxon>
        <taxon>Planococcus</taxon>
    </lineage>
</organism>
<name>A0ABR8WAW0_9BACL</name>
<proteinExistence type="predicted"/>
<gene>
    <name evidence="1" type="ORF">H9630_04890</name>
</gene>
<dbReference type="EMBL" id="JACSPU010000001">
    <property type="protein sequence ID" value="MBD8014150.1"/>
    <property type="molecule type" value="Genomic_DNA"/>
</dbReference>
<comment type="caution">
    <text evidence="1">The sequence shown here is derived from an EMBL/GenBank/DDBJ whole genome shotgun (WGS) entry which is preliminary data.</text>
</comment>
<dbReference type="Proteomes" id="UP000658980">
    <property type="component" value="Unassembled WGS sequence"/>
</dbReference>
<evidence type="ECO:0000313" key="1">
    <source>
        <dbReference type="EMBL" id="MBD8014150.1"/>
    </source>
</evidence>
<evidence type="ECO:0000313" key="2">
    <source>
        <dbReference type="Proteomes" id="UP000658980"/>
    </source>
</evidence>
<reference evidence="1 2" key="1">
    <citation type="submission" date="2020-08" db="EMBL/GenBank/DDBJ databases">
        <title>A Genomic Blueprint of the Chicken Gut Microbiome.</title>
        <authorList>
            <person name="Gilroy R."/>
            <person name="Ravi A."/>
            <person name="Getino M."/>
            <person name="Pursley I."/>
            <person name="Horton D.L."/>
            <person name="Alikhan N.-F."/>
            <person name="Baker D."/>
            <person name="Gharbi K."/>
            <person name="Hall N."/>
            <person name="Watson M."/>
            <person name="Adriaenssens E.M."/>
            <person name="Foster-Nyarko E."/>
            <person name="Jarju S."/>
            <person name="Secka A."/>
            <person name="Antonio M."/>
            <person name="Oren A."/>
            <person name="Chaudhuri R."/>
            <person name="La Ragione R.M."/>
            <person name="Hildebrand F."/>
            <person name="Pallen M.J."/>
        </authorList>
    </citation>
    <scope>NUCLEOTIDE SEQUENCE [LARGE SCALE GENOMIC DNA]</scope>
    <source>
        <strain evidence="1 2">Sa1BUA13</strain>
    </source>
</reference>
<sequence>MKLENIKELLQIICNFNNSNITHTFAVKGSDETLTVICIQETFILEITSNEQEITKHFTSIDEAAEFINEKIHVLDDN</sequence>